<dbReference type="Proteomes" id="UP000603904">
    <property type="component" value="Unassembled WGS sequence"/>
</dbReference>
<sequence length="179" mass="17871">MKQTGGVRVTRRALLGTAAAAGLAASGCSSRPAPPPPPARPDPQAVLLASLIRGKEQLVALYQRAELAGGAAARLEPFRQRHLAHLTALRTMLPHSAAPSPRASSAPAATPASPGASATASPGSSPDAVPVAALRDAERRAAAGRAAQMAGASPALAQLLASIGACEAVHVIALGRLRD</sequence>
<evidence type="ECO:0000313" key="3">
    <source>
        <dbReference type="EMBL" id="GIH37775.1"/>
    </source>
</evidence>
<feature type="region of interest" description="Disordered" evidence="1">
    <location>
        <begin position="95"/>
        <end position="129"/>
    </location>
</feature>
<gene>
    <name evidence="3" type="ORF">Mco01_07750</name>
</gene>
<evidence type="ECO:0000256" key="1">
    <source>
        <dbReference type="SAM" id="MobiDB-lite"/>
    </source>
</evidence>
<dbReference type="PROSITE" id="PS51318">
    <property type="entry name" value="TAT"/>
    <property type="match status" value="1"/>
</dbReference>
<feature type="chain" id="PRO_5046455877" description="Ferritin-like domain-containing protein" evidence="2">
    <location>
        <begin position="25"/>
        <end position="179"/>
    </location>
</feature>
<feature type="signal peptide" evidence="2">
    <location>
        <begin position="1"/>
        <end position="24"/>
    </location>
</feature>
<dbReference type="EMBL" id="BOOC01000002">
    <property type="protein sequence ID" value="GIH37775.1"/>
    <property type="molecule type" value="Genomic_DNA"/>
</dbReference>
<organism evidence="3 4">
    <name type="scientific">Microbispora corallina</name>
    <dbReference type="NCBI Taxonomy" id="83302"/>
    <lineage>
        <taxon>Bacteria</taxon>
        <taxon>Bacillati</taxon>
        <taxon>Actinomycetota</taxon>
        <taxon>Actinomycetes</taxon>
        <taxon>Streptosporangiales</taxon>
        <taxon>Streptosporangiaceae</taxon>
        <taxon>Microbispora</taxon>
    </lineage>
</organism>
<dbReference type="RefSeq" id="WP_204055468.1">
    <property type="nucleotide sequence ID" value="NZ_BOOC01000002.1"/>
</dbReference>
<keyword evidence="4" id="KW-1185">Reference proteome</keyword>
<dbReference type="PROSITE" id="PS51257">
    <property type="entry name" value="PROKAR_LIPOPROTEIN"/>
    <property type="match status" value="1"/>
</dbReference>
<evidence type="ECO:0008006" key="5">
    <source>
        <dbReference type="Google" id="ProtNLM"/>
    </source>
</evidence>
<accession>A0ABQ4FSI7</accession>
<proteinExistence type="predicted"/>
<evidence type="ECO:0000313" key="4">
    <source>
        <dbReference type="Proteomes" id="UP000603904"/>
    </source>
</evidence>
<name>A0ABQ4FSI7_9ACTN</name>
<feature type="compositionally biased region" description="Low complexity" evidence="1">
    <location>
        <begin position="96"/>
        <end position="126"/>
    </location>
</feature>
<keyword evidence="2" id="KW-0732">Signal</keyword>
<reference evidence="3 4" key="1">
    <citation type="submission" date="2021-01" db="EMBL/GenBank/DDBJ databases">
        <title>Whole genome shotgun sequence of Microbispora corallina NBRC 16416.</title>
        <authorList>
            <person name="Komaki H."/>
            <person name="Tamura T."/>
        </authorList>
    </citation>
    <scope>NUCLEOTIDE SEQUENCE [LARGE SCALE GENOMIC DNA]</scope>
    <source>
        <strain evidence="3 4">NBRC 16416</strain>
    </source>
</reference>
<protein>
    <recommendedName>
        <fullName evidence="5">Ferritin-like domain-containing protein</fullName>
    </recommendedName>
</protein>
<dbReference type="InterPro" id="IPR006311">
    <property type="entry name" value="TAT_signal"/>
</dbReference>
<evidence type="ECO:0000256" key="2">
    <source>
        <dbReference type="SAM" id="SignalP"/>
    </source>
</evidence>
<comment type="caution">
    <text evidence="3">The sequence shown here is derived from an EMBL/GenBank/DDBJ whole genome shotgun (WGS) entry which is preliminary data.</text>
</comment>